<dbReference type="Gene3D" id="3.40.50.2000">
    <property type="entry name" value="Glycogen Phosphorylase B"/>
    <property type="match status" value="1"/>
</dbReference>
<dbReference type="GO" id="GO:0016757">
    <property type="term" value="F:glycosyltransferase activity"/>
    <property type="evidence" value="ECO:0007669"/>
    <property type="project" value="UniProtKB-KW"/>
</dbReference>
<dbReference type="EMBL" id="JANRML010000004">
    <property type="protein sequence ID" value="MCZ2220659.1"/>
    <property type="molecule type" value="Genomic_DNA"/>
</dbReference>
<feature type="domain" description="Glycosyltransferase 2-like" evidence="1">
    <location>
        <begin position="413"/>
        <end position="518"/>
    </location>
</feature>
<feature type="domain" description="Spore protein YkvP/CgeB glycosyl transferase-like" evidence="2">
    <location>
        <begin position="277"/>
        <end position="393"/>
    </location>
</feature>
<dbReference type="Pfam" id="PF00535">
    <property type="entry name" value="Glycos_transf_2"/>
    <property type="match status" value="1"/>
</dbReference>
<dbReference type="AlphaFoldDB" id="A0A9Q4NRA3"/>
<organism evidence="3 4">
    <name type="scientific">Corynebacterium pilbarense</name>
    <dbReference type="NCBI Taxonomy" id="1288393"/>
    <lineage>
        <taxon>Bacteria</taxon>
        <taxon>Bacillati</taxon>
        <taxon>Actinomycetota</taxon>
        <taxon>Actinomycetes</taxon>
        <taxon>Mycobacteriales</taxon>
        <taxon>Corynebacteriaceae</taxon>
        <taxon>Corynebacterium</taxon>
    </lineage>
</organism>
<name>A0A9Q4NRA3_9CORY</name>
<gene>
    <name evidence="3" type="ORF">NUW87_04630</name>
</gene>
<protein>
    <submittedName>
        <fullName evidence="3">Glycosyltransferase</fullName>
        <ecNumber evidence="3">2.4.-.-</ecNumber>
    </submittedName>
</protein>
<proteinExistence type="predicted"/>
<dbReference type="Gene3D" id="3.90.550.10">
    <property type="entry name" value="Spore Coat Polysaccharide Biosynthesis Protein SpsA, Chain A"/>
    <property type="match status" value="1"/>
</dbReference>
<dbReference type="RefSeq" id="WP_269027452.1">
    <property type="nucleotide sequence ID" value="NZ_BAABDP010000020.1"/>
</dbReference>
<reference evidence="3" key="1">
    <citation type="submission" date="2022-08" db="EMBL/GenBank/DDBJ databases">
        <title>Corynebacterium sp. nov., isolated from clinical breast specimens.</title>
        <authorList>
            <person name="Zhang T."/>
        </authorList>
    </citation>
    <scope>NUCLEOTIDE SEQUENCE</scope>
    <source>
        <strain evidence="3">CCUG 57942</strain>
    </source>
</reference>
<sequence length="632" mass="71053">MVNFREQARSVGDDMSRFVNVMRRQGARKAVEKAAFALSRRVAPRSFGEWSDVEEITPALNPRKPFQKIAVGSILDEFSERAWGYEFDLRPVNPGESFVLNAQSDERPFELLFVESAWNGNGGKWQYQLTGPNAPSPALKELVDWCNASGIPTVFWNKEDPAHFDDFIKTAELFDFVFTTDANLVPQYESALPSANVGVLPFAAQPVLHNPILKAGEERRGDIAFAGTYFAHKFESRQQQIALVLDAAVRASRSLKDGLVIFSRFAGREDKYQFPSEYERYVEGALPHNKMLSAFKRFKVVLNVNTITQSPTMCSRRIFEAGASGAVVVSTDSLALHEMFSEDEVPIIRDVEGGSYLLRRIVNSPEVRDRISHRAQRKIWENHTYTDRAFTLLSSIGLVEKQSDARPKVSILASTNRPQQLSHLFSQVARQRNVEIELMVMLHGIDEQPEAVRAQFPEGVSGQVFQASKSWSLGKCMNHLAAEATGDFLAKFDDDDLYFENYLRDQINALEYSGADIVGKRASYLHHGQSDSFLLRNPAHEMCFTDFVAGPTLVWRRQVTEGLEFPDRTKGEDTGFLNGAVKSGYTIYSADRFNFIQMRSPSVAHTWEVDDEVIFANARVIALGSGILNVEC</sequence>
<dbReference type="InterPro" id="IPR029044">
    <property type="entry name" value="Nucleotide-diphossugar_trans"/>
</dbReference>
<evidence type="ECO:0000259" key="1">
    <source>
        <dbReference type="Pfam" id="PF00535"/>
    </source>
</evidence>
<dbReference type="InterPro" id="IPR001173">
    <property type="entry name" value="Glyco_trans_2-like"/>
</dbReference>
<dbReference type="InterPro" id="IPR055259">
    <property type="entry name" value="YkvP/CgeB_Glyco_trans-like"/>
</dbReference>
<dbReference type="CDD" id="cd00761">
    <property type="entry name" value="Glyco_tranf_GTA_type"/>
    <property type="match status" value="1"/>
</dbReference>
<dbReference type="Proteomes" id="UP001071110">
    <property type="component" value="Unassembled WGS sequence"/>
</dbReference>
<dbReference type="SUPFAM" id="SSF53448">
    <property type="entry name" value="Nucleotide-diphospho-sugar transferases"/>
    <property type="match status" value="1"/>
</dbReference>
<keyword evidence="4" id="KW-1185">Reference proteome</keyword>
<keyword evidence="3" id="KW-0328">Glycosyltransferase</keyword>
<comment type="caution">
    <text evidence="3">The sequence shown here is derived from an EMBL/GenBank/DDBJ whole genome shotgun (WGS) entry which is preliminary data.</text>
</comment>
<evidence type="ECO:0000313" key="3">
    <source>
        <dbReference type="EMBL" id="MCZ2220659.1"/>
    </source>
</evidence>
<dbReference type="Pfam" id="PF13524">
    <property type="entry name" value="Glyco_trans_1_2"/>
    <property type="match status" value="1"/>
</dbReference>
<keyword evidence="3" id="KW-0808">Transferase</keyword>
<dbReference type="EC" id="2.4.-.-" evidence="3"/>
<evidence type="ECO:0000259" key="2">
    <source>
        <dbReference type="Pfam" id="PF13524"/>
    </source>
</evidence>
<evidence type="ECO:0000313" key="4">
    <source>
        <dbReference type="Proteomes" id="UP001071110"/>
    </source>
</evidence>
<accession>A0A9Q4NRA3</accession>